<dbReference type="Proteomes" id="UP000280501">
    <property type="component" value="Unassembled WGS sequence"/>
</dbReference>
<evidence type="ECO:0000313" key="1">
    <source>
        <dbReference type="EMBL" id="RPF20029.1"/>
    </source>
</evidence>
<evidence type="ECO:0000313" key="2">
    <source>
        <dbReference type="Proteomes" id="UP000280501"/>
    </source>
</evidence>
<dbReference type="EMBL" id="RKQZ01000001">
    <property type="protein sequence ID" value="RPF20029.1"/>
    <property type="molecule type" value="Genomic_DNA"/>
</dbReference>
<protein>
    <submittedName>
        <fullName evidence="1">Uncharacterized protein</fullName>
    </submittedName>
</protein>
<accession>A0A3N4YFV6</accession>
<reference evidence="1 2" key="1">
    <citation type="submission" date="2018-11" db="EMBL/GenBank/DDBJ databases">
        <title>Sequencing the genomes of 1000 actinobacteria strains.</title>
        <authorList>
            <person name="Klenk H.-P."/>
        </authorList>
    </citation>
    <scope>NUCLEOTIDE SEQUENCE [LARGE SCALE GENOMIC DNA]</scope>
    <source>
        <strain evidence="1 2">DSM 15700</strain>
    </source>
</reference>
<keyword evidence="2" id="KW-1185">Reference proteome</keyword>
<gene>
    <name evidence="1" type="ORF">EDD34_0605</name>
</gene>
<organism evidence="1 2">
    <name type="scientific">Myceligenerans xiligouense</name>
    <dbReference type="NCBI Taxonomy" id="253184"/>
    <lineage>
        <taxon>Bacteria</taxon>
        <taxon>Bacillati</taxon>
        <taxon>Actinomycetota</taxon>
        <taxon>Actinomycetes</taxon>
        <taxon>Micrococcales</taxon>
        <taxon>Promicromonosporaceae</taxon>
        <taxon>Myceligenerans</taxon>
    </lineage>
</organism>
<dbReference type="AlphaFoldDB" id="A0A3N4YFV6"/>
<proteinExistence type="predicted"/>
<sequence>MSYPGIVSTGRNELHDLVDELSDEQLPGALSDLRRHLSVVRGSSWPPAWFGSAESPAGMNDASERIDEFLAEGFGRR</sequence>
<name>A0A3N4YFV6_9MICO</name>
<comment type="caution">
    <text evidence="1">The sequence shown here is derived from an EMBL/GenBank/DDBJ whole genome shotgun (WGS) entry which is preliminary data.</text>
</comment>